<evidence type="ECO:0000259" key="2">
    <source>
        <dbReference type="Pfam" id="PF01408"/>
    </source>
</evidence>
<dbReference type="Pfam" id="PF01408">
    <property type="entry name" value="GFO_IDH_MocA"/>
    <property type="match status" value="1"/>
</dbReference>
<evidence type="ECO:0000313" key="4">
    <source>
        <dbReference type="EMBL" id="AJY73568.1"/>
    </source>
</evidence>
<name>A0A0D5NF69_9BACL</name>
<dbReference type="InterPro" id="IPR004104">
    <property type="entry name" value="Gfo/Idh/MocA-like_OxRdtase_C"/>
</dbReference>
<dbReference type="RefSeq" id="WP_045669003.1">
    <property type="nucleotide sequence ID" value="NZ_CP011058.1"/>
</dbReference>
<evidence type="ECO:0000313" key="5">
    <source>
        <dbReference type="Proteomes" id="UP000032633"/>
    </source>
</evidence>
<dbReference type="InterPro" id="IPR036291">
    <property type="entry name" value="NAD(P)-bd_dom_sf"/>
</dbReference>
<dbReference type="PATRIC" id="fig|1126833.4.peg.365"/>
<dbReference type="AlphaFoldDB" id="A0A0D5NF69"/>
<dbReference type="GO" id="GO:0000166">
    <property type="term" value="F:nucleotide binding"/>
    <property type="evidence" value="ECO:0007669"/>
    <property type="project" value="InterPro"/>
</dbReference>
<comment type="similarity">
    <text evidence="1">Belongs to the Gfo/Idh/MocA family.</text>
</comment>
<protein>
    <submittedName>
        <fullName evidence="4">Oxidoreductase</fullName>
    </submittedName>
</protein>
<dbReference type="HOGENOM" id="CLU_023194_4_2_9"/>
<dbReference type="STRING" id="1126833.VN24_01645"/>
<proteinExistence type="inferred from homology"/>
<evidence type="ECO:0000259" key="3">
    <source>
        <dbReference type="Pfam" id="PF02894"/>
    </source>
</evidence>
<feature type="domain" description="Gfo/Idh/MocA-like oxidoreductase N-terminal" evidence="2">
    <location>
        <begin position="7"/>
        <end position="127"/>
    </location>
</feature>
<dbReference type="SUPFAM" id="SSF51735">
    <property type="entry name" value="NAD(P)-binding Rossmann-fold domains"/>
    <property type="match status" value="1"/>
</dbReference>
<keyword evidence="5" id="KW-1185">Reference proteome</keyword>
<accession>A0A0D5NF69</accession>
<dbReference type="SUPFAM" id="SSF55347">
    <property type="entry name" value="Glyceraldehyde-3-phosphate dehydrogenase-like, C-terminal domain"/>
    <property type="match status" value="1"/>
</dbReference>
<evidence type="ECO:0000256" key="1">
    <source>
        <dbReference type="ARBA" id="ARBA00010928"/>
    </source>
</evidence>
<feature type="domain" description="Gfo/Idh/MocA-like oxidoreductase C-terminal" evidence="3">
    <location>
        <begin position="140"/>
        <end position="330"/>
    </location>
</feature>
<dbReference type="EMBL" id="CP011058">
    <property type="protein sequence ID" value="AJY73568.1"/>
    <property type="molecule type" value="Genomic_DNA"/>
</dbReference>
<dbReference type="PANTHER" id="PTHR43377:SF2">
    <property type="entry name" value="BINDING ROSSMANN FOLD OXIDOREDUCTASE, PUTATIVE (AFU_ORTHOLOGUE AFUA_4G00560)-RELATED"/>
    <property type="match status" value="1"/>
</dbReference>
<dbReference type="KEGG" id="pbj:VN24_01645"/>
<dbReference type="PANTHER" id="PTHR43377">
    <property type="entry name" value="BILIVERDIN REDUCTASE A"/>
    <property type="match status" value="1"/>
</dbReference>
<organism evidence="4 5">
    <name type="scientific">Paenibacillus beijingensis</name>
    <dbReference type="NCBI Taxonomy" id="1126833"/>
    <lineage>
        <taxon>Bacteria</taxon>
        <taxon>Bacillati</taxon>
        <taxon>Bacillota</taxon>
        <taxon>Bacilli</taxon>
        <taxon>Bacillales</taxon>
        <taxon>Paenibacillaceae</taxon>
        <taxon>Paenibacillus</taxon>
    </lineage>
</organism>
<reference evidence="5" key="2">
    <citation type="submission" date="2015-03" db="EMBL/GenBank/DDBJ databases">
        <title>Genome sequence of Paenibacillus beijingensis strain DSM 24997T.</title>
        <authorList>
            <person name="Kwak Y."/>
            <person name="Shin J.-H."/>
        </authorList>
    </citation>
    <scope>NUCLEOTIDE SEQUENCE [LARGE SCALE GENOMIC DNA]</scope>
    <source>
        <strain evidence="5">DSM 24997</strain>
    </source>
</reference>
<dbReference type="Proteomes" id="UP000032633">
    <property type="component" value="Chromosome"/>
</dbReference>
<reference evidence="4 5" key="1">
    <citation type="journal article" date="2015" name="J. Biotechnol.">
        <title>Complete genome sequence of Paenibacillus beijingensis 7188(T) (=DSM 24997(T)), a novel rhizobacterium from jujube garden soil.</title>
        <authorList>
            <person name="Kwak Y."/>
            <person name="Shin J.H."/>
        </authorList>
    </citation>
    <scope>NUCLEOTIDE SEQUENCE [LARGE SCALE GENOMIC DNA]</scope>
    <source>
        <strain evidence="4 5">DSM 24997</strain>
    </source>
</reference>
<sequence length="431" mass="48192">MKKISAIVLGAGARGARAYAPYALKYPHELEIAAVAEPSDERRTAFAHEYSLPQHRVYSNWQEVLEQERFADAIIVSTQDRMHFEPTMRALEKGYHVLLEKPMSPSPEECIRMAEASKRNDRLLTVCHVLRYSPFWSAIKAMIEDGKIGDVVSVQLNENVGYFHMAHSFVRGNWRNARESSPMILAKSCHDMDILLWLVGQDCTRVSSYGSLFHFHEGNAPEGSTDRCTDGCLVEHECPYSAPRFYLNAGDRWKQYITEDLSGEGVIRALKEGPYGRCVYRTDNDVVDHQVVNLEFANGSTATFSMCGFTHDSTRGVQIMGTHGEIRGYMETGEITLHDFVSGDRVTRICSDFGDRHGGGDEGIMRRFLRDIRTYSGQISLTSADVSLQSHLMAFAAEQSRKAAGQSIELESFKQSFISGAKGAGFENGSL</sequence>
<dbReference type="Gene3D" id="3.30.360.10">
    <property type="entry name" value="Dihydrodipicolinate Reductase, domain 2"/>
    <property type="match status" value="1"/>
</dbReference>
<dbReference type="Gene3D" id="3.40.50.720">
    <property type="entry name" value="NAD(P)-binding Rossmann-like Domain"/>
    <property type="match status" value="1"/>
</dbReference>
<dbReference type="InterPro" id="IPR000683">
    <property type="entry name" value="Gfo/Idh/MocA-like_OxRdtase_N"/>
</dbReference>
<dbReference type="Pfam" id="PF02894">
    <property type="entry name" value="GFO_IDH_MocA_C"/>
    <property type="match status" value="1"/>
</dbReference>
<dbReference type="InterPro" id="IPR051450">
    <property type="entry name" value="Gfo/Idh/MocA_Oxidoreductases"/>
</dbReference>
<dbReference type="OrthoDB" id="9781031at2"/>
<gene>
    <name evidence="4" type="ORF">VN24_01645</name>
</gene>